<dbReference type="EMBL" id="AWUE01017123">
    <property type="protein sequence ID" value="OMO88270.1"/>
    <property type="molecule type" value="Genomic_DNA"/>
</dbReference>
<evidence type="ECO:0000313" key="3">
    <source>
        <dbReference type="Proteomes" id="UP000187203"/>
    </source>
</evidence>
<keyword evidence="2" id="KW-0547">Nucleotide-binding</keyword>
<evidence type="ECO:0000313" key="2">
    <source>
        <dbReference type="EMBL" id="OMO88270.1"/>
    </source>
</evidence>
<keyword evidence="2" id="KW-0347">Helicase</keyword>
<reference evidence="3" key="1">
    <citation type="submission" date="2013-09" db="EMBL/GenBank/DDBJ databases">
        <title>Corchorus olitorius genome sequencing.</title>
        <authorList>
            <person name="Alam M."/>
            <person name="Haque M.S."/>
            <person name="Islam M.S."/>
            <person name="Emdad E.M."/>
            <person name="Islam M.M."/>
            <person name="Ahmed B."/>
            <person name="Halim A."/>
            <person name="Hossen Q.M.M."/>
            <person name="Hossain M.Z."/>
            <person name="Ahmed R."/>
            <person name="Khan M.M."/>
            <person name="Islam R."/>
            <person name="Rashid M.M."/>
            <person name="Khan S.A."/>
            <person name="Rahman M.S."/>
            <person name="Alam M."/>
            <person name="Yahiya A.S."/>
            <person name="Khan M.S."/>
            <person name="Azam M.S."/>
            <person name="Haque T."/>
            <person name="Lashkar M.Z.H."/>
            <person name="Akhand A.I."/>
            <person name="Morshed G."/>
            <person name="Roy S."/>
            <person name="Uddin K.S."/>
            <person name="Rabeya T."/>
            <person name="Hossain A.S."/>
            <person name="Chowdhury A."/>
            <person name="Snigdha A.R."/>
            <person name="Mortoza M.S."/>
            <person name="Matin S.A."/>
            <person name="Hoque S.M.E."/>
            <person name="Islam M.K."/>
            <person name="Roy D.K."/>
            <person name="Haider R."/>
            <person name="Moosa M.M."/>
            <person name="Elias S.M."/>
            <person name="Hasan A.M."/>
            <person name="Jahan S."/>
            <person name="Shafiuddin M."/>
            <person name="Mahmood N."/>
            <person name="Shommy N.S."/>
        </authorList>
    </citation>
    <scope>NUCLEOTIDE SEQUENCE [LARGE SCALE GENOMIC DNA]</scope>
    <source>
        <strain evidence="3">cv. O-4</strain>
    </source>
</reference>
<keyword evidence="2" id="KW-0378">Hydrolase</keyword>
<name>A0A1R3J0F0_9ROSI</name>
<dbReference type="InterPro" id="IPR049163">
    <property type="entry name" value="Pif1-like_2B_dom"/>
</dbReference>
<keyword evidence="3" id="KW-1185">Reference proteome</keyword>
<dbReference type="GO" id="GO:0004386">
    <property type="term" value="F:helicase activity"/>
    <property type="evidence" value="ECO:0007669"/>
    <property type="project" value="UniProtKB-KW"/>
</dbReference>
<keyword evidence="2" id="KW-0067">ATP-binding</keyword>
<dbReference type="OrthoDB" id="1920387at2759"/>
<dbReference type="PANTHER" id="PTHR10492:SF93">
    <property type="entry name" value="ATP-DEPENDENT DNA HELICASE"/>
    <property type="match status" value="1"/>
</dbReference>
<dbReference type="InterPro" id="IPR027417">
    <property type="entry name" value="P-loop_NTPase"/>
</dbReference>
<dbReference type="STRING" id="93759.A0A1R3J0F0"/>
<organism evidence="2 3">
    <name type="scientific">Corchorus olitorius</name>
    <dbReference type="NCBI Taxonomy" id="93759"/>
    <lineage>
        <taxon>Eukaryota</taxon>
        <taxon>Viridiplantae</taxon>
        <taxon>Streptophyta</taxon>
        <taxon>Embryophyta</taxon>
        <taxon>Tracheophyta</taxon>
        <taxon>Spermatophyta</taxon>
        <taxon>Magnoliopsida</taxon>
        <taxon>eudicotyledons</taxon>
        <taxon>Gunneridae</taxon>
        <taxon>Pentapetalae</taxon>
        <taxon>rosids</taxon>
        <taxon>malvids</taxon>
        <taxon>Malvales</taxon>
        <taxon>Malvaceae</taxon>
        <taxon>Grewioideae</taxon>
        <taxon>Apeibeae</taxon>
        <taxon>Corchorus</taxon>
    </lineage>
</organism>
<protein>
    <submittedName>
        <fullName evidence="2">DNA helicase PIF1, ATP-dependent</fullName>
    </submittedName>
</protein>
<dbReference type="Proteomes" id="UP000187203">
    <property type="component" value="Unassembled WGS sequence"/>
</dbReference>
<proteinExistence type="predicted"/>
<dbReference type="PANTHER" id="PTHR10492">
    <property type="match status" value="1"/>
</dbReference>
<evidence type="ECO:0000259" key="1">
    <source>
        <dbReference type="Pfam" id="PF21530"/>
    </source>
</evidence>
<dbReference type="Pfam" id="PF21530">
    <property type="entry name" value="Pif1_2B_dom"/>
    <property type="match status" value="1"/>
</dbReference>
<comment type="caution">
    <text evidence="2">The sequence shown here is derived from an EMBL/GenBank/DDBJ whole genome shotgun (WGS) entry which is preliminary data.</text>
</comment>
<feature type="domain" description="DNA helicase Pif1-like 2B" evidence="1">
    <location>
        <begin position="129"/>
        <end position="175"/>
    </location>
</feature>
<gene>
    <name evidence="2" type="ORF">COLO4_20328</name>
</gene>
<sequence length="200" mass="22165">MSDEYKRSLEEFAQWLLDIGDGSIESVSNMGDDEDGSIIRIPQSLLVRCEGNPIDAIFRAVYQNFEANYYTISFLQERAIITPYNETVTAINAYALGLIPGCTRTYYSCDSLCKSSQGSYNNDLLHSPELLNSLRLPGVPDHELNLKVGAVVMLLRNVNQALGLCNGTRLVVTQLAMNVIEARVITSDGPGDNFYTKDKL</sequence>
<dbReference type="AlphaFoldDB" id="A0A1R3J0F0"/>
<dbReference type="SUPFAM" id="SSF52540">
    <property type="entry name" value="P-loop containing nucleoside triphosphate hydrolases"/>
    <property type="match status" value="1"/>
</dbReference>
<accession>A0A1R3J0F0</accession>